<gene>
    <name evidence="2" type="ORF">KDD17_16925</name>
</gene>
<keyword evidence="3" id="KW-1185">Reference proteome</keyword>
<dbReference type="PANTHER" id="PTHR33164">
    <property type="entry name" value="TRANSCRIPTIONAL REGULATOR, MARR FAMILY"/>
    <property type="match status" value="1"/>
</dbReference>
<evidence type="ECO:0000313" key="3">
    <source>
        <dbReference type="Proteomes" id="UP000683291"/>
    </source>
</evidence>
<dbReference type="GO" id="GO:0006950">
    <property type="term" value="P:response to stress"/>
    <property type="evidence" value="ECO:0007669"/>
    <property type="project" value="TreeGrafter"/>
</dbReference>
<dbReference type="PROSITE" id="PS50995">
    <property type="entry name" value="HTH_MARR_2"/>
    <property type="match status" value="1"/>
</dbReference>
<dbReference type="PRINTS" id="PR00598">
    <property type="entry name" value="HTHMARR"/>
</dbReference>
<protein>
    <submittedName>
        <fullName evidence="2">MarR family transcriptional regulator</fullName>
    </submittedName>
</protein>
<evidence type="ECO:0000313" key="2">
    <source>
        <dbReference type="EMBL" id="QUJ78180.1"/>
    </source>
</evidence>
<dbReference type="AlphaFoldDB" id="A0A975JHS8"/>
<organism evidence="2 3">
    <name type="scientific">Sulfitobacter albidus</name>
    <dbReference type="NCBI Taxonomy" id="2829501"/>
    <lineage>
        <taxon>Bacteria</taxon>
        <taxon>Pseudomonadati</taxon>
        <taxon>Pseudomonadota</taxon>
        <taxon>Alphaproteobacteria</taxon>
        <taxon>Rhodobacterales</taxon>
        <taxon>Roseobacteraceae</taxon>
        <taxon>Sulfitobacter</taxon>
    </lineage>
</organism>
<dbReference type="Gene3D" id="1.10.10.10">
    <property type="entry name" value="Winged helix-like DNA-binding domain superfamily/Winged helix DNA-binding domain"/>
    <property type="match status" value="1"/>
</dbReference>
<dbReference type="KEGG" id="sual:KDD17_16925"/>
<dbReference type="GO" id="GO:0003700">
    <property type="term" value="F:DNA-binding transcription factor activity"/>
    <property type="evidence" value="ECO:0007669"/>
    <property type="project" value="InterPro"/>
</dbReference>
<dbReference type="Pfam" id="PF12802">
    <property type="entry name" value="MarR_2"/>
    <property type="match status" value="1"/>
</dbReference>
<dbReference type="InterPro" id="IPR036390">
    <property type="entry name" value="WH_DNA-bd_sf"/>
</dbReference>
<dbReference type="EMBL" id="CP073582">
    <property type="protein sequence ID" value="QUJ78180.1"/>
    <property type="molecule type" value="Genomic_DNA"/>
</dbReference>
<sequence>MADFDLKHFTPYLLNIAAETSSAGFAAYYKDRYGMLRTEWRVLFHLGRYGAMTAKEVCLRAQLHKTKVSRAVSALEAKRFLRRNEQEHDRRLETLTLTSAGQGVYADLAAEAERFDATLMAPLTLAEREILHTCLTRIAGL</sequence>
<dbReference type="RefSeq" id="WP_212706372.1">
    <property type="nucleotide sequence ID" value="NZ_CP073582.1"/>
</dbReference>
<accession>A0A975JHS8</accession>
<dbReference type="Proteomes" id="UP000683291">
    <property type="component" value="Chromosome pJK7-1-1"/>
</dbReference>
<dbReference type="InterPro" id="IPR039422">
    <property type="entry name" value="MarR/SlyA-like"/>
</dbReference>
<dbReference type="SUPFAM" id="SSF46785">
    <property type="entry name" value="Winged helix' DNA-binding domain"/>
    <property type="match status" value="1"/>
</dbReference>
<dbReference type="PANTHER" id="PTHR33164:SF57">
    <property type="entry name" value="MARR-FAMILY TRANSCRIPTIONAL REGULATOR"/>
    <property type="match status" value="1"/>
</dbReference>
<proteinExistence type="predicted"/>
<name>A0A975JHS8_9RHOB</name>
<feature type="domain" description="HTH marR-type" evidence="1">
    <location>
        <begin position="1"/>
        <end position="140"/>
    </location>
</feature>
<reference evidence="2" key="1">
    <citation type="submission" date="2021-04" db="EMBL/GenBank/DDBJ databases">
        <title>Complete genome sequence for Sulfitobacter sp. strain JK7-1.</title>
        <authorList>
            <person name="Park S.-J."/>
        </authorList>
    </citation>
    <scope>NUCLEOTIDE SEQUENCE</scope>
    <source>
        <strain evidence="2">JK7-1</strain>
    </source>
</reference>
<dbReference type="SMART" id="SM00347">
    <property type="entry name" value="HTH_MARR"/>
    <property type="match status" value="1"/>
</dbReference>
<evidence type="ECO:0000259" key="1">
    <source>
        <dbReference type="PROSITE" id="PS50995"/>
    </source>
</evidence>
<dbReference type="InterPro" id="IPR036388">
    <property type="entry name" value="WH-like_DNA-bd_sf"/>
</dbReference>
<dbReference type="InterPro" id="IPR000835">
    <property type="entry name" value="HTH_MarR-typ"/>
</dbReference>